<dbReference type="AlphaFoldDB" id="A0A7C4XG13"/>
<dbReference type="GO" id="GO:0015935">
    <property type="term" value="C:small ribosomal subunit"/>
    <property type="evidence" value="ECO:0007669"/>
    <property type="project" value="TreeGrafter"/>
</dbReference>
<dbReference type="PANTHER" id="PTHR33398">
    <property type="entry name" value="30S RIBOSOMAL PROTEIN S20"/>
    <property type="match status" value="1"/>
</dbReference>
<dbReference type="Pfam" id="PF01649">
    <property type="entry name" value="Ribosomal_S20p"/>
    <property type="match status" value="1"/>
</dbReference>
<dbReference type="SUPFAM" id="SSF46992">
    <property type="entry name" value="Ribosomal protein S20"/>
    <property type="match status" value="1"/>
</dbReference>
<keyword evidence="4 7" id="KW-0689">Ribosomal protein</keyword>
<evidence type="ECO:0000256" key="3">
    <source>
        <dbReference type="ARBA" id="ARBA00022884"/>
    </source>
</evidence>
<dbReference type="NCBIfam" id="TIGR00029">
    <property type="entry name" value="S20"/>
    <property type="match status" value="1"/>
</dbReference>
<keyword evidence="5 7" id="KW-0687">Ribonucleoprotein</keyword>
<evidence type="ECO:0000256" key="6">
    <source>
        <dbReference type="ARBA" id="ARBA00035136"/>
    </source>
</evidence>
<evidence type="ECO:0000256" key="2">
    <source>
        <dbReference type="ARBA" id="ARBA00022730"/>
    </source>
</evidence>
<keyword evidence="3 7" id="KW-0694">RNA-binding</keyword>
<organism evidence="8">
    <name type="scientific">candidate division WOR-3 bacterium</name>
    <dbReference type="NCBI Taxonomy" id="2052148"/>
    <lineage>
        <taxon>Bacteria</taxon>
        <taxon>Bacteria division WOR-3</taxon>
    </lineage>
</organism>
<dbReference type="PANTHER" id="PTHR33398:SF1">
    <property type="entry name" value="SMALL RIBOSOMAL SUBUNIT PROTEIN BS20C"/>
    <property type="match status" value="1"/>
</dbReference>
<name>A0A7C4XG13_UNCW3</name>
<keyword evidence="2 7" id="KW-0699">rRNA-binding</keyword>
<dbReference type="GO" id="GO:0006412">
    <property type="term" value="P:translation"/>
    <property type="evidence" value="ECO:0007669"/>
    <property type="project" value="UniProtKB-UniRule"/>
</dbReference>
<evidence type="ECO:0000256" key="1">
    <source>
        <dbReference type="ARBA" id="ARBA00007634"/>
    </source>
</evidence>
<dbReference type="GO" id="GO:0005829">
    <property type="term" value="C:cytosol"/>
    <property type="evidence" value="ECO:0007669"/>
    <property type="project" value="TreeGrafter"/>
</dbReference>
<evidence type="ECO:0000256" key="7">
    <source>
        <dbReference type="HAMAP-Rule" id="MF_00500"/>
    </source>
</evidence>
<evidence type="ECO:0000256" key="5">
    <source>
        <dbReference type="ARBA" id="ARBA00023274"/>
    </source>
</evidence>
<dbReference type="GO" id="GO:0003735">
    <property type="term" value="F:structural constituent of ribosome"/>
    <property type="evidence" value="ECO:0007669"/>
    <property type="project" value="InterPro"/>
</dbReference>
<dbReference type="GO" id="GO:0070181">
    <property type="term" value="F:small ribosomal subunit rRNA binding"/>
    <property type="evidence" value="ECO:0007669"/>
    <property type="project" value="TreeGrafter"/>
</dbReference>
<dbReference type="InterPro" id="IPR002583">
    <property type="entry name" value="Ribosomal_bS20"/>
</dbReference>
<comment type="similarity">
    <text evidence="1 7">Belongs to the bacterial ribosomal protein bS20 family.</text>
</comment>
<comment type="function">
    <text evidence="7">Binds directly to 16S ribosomal RNA.</text>
</comment>
<dbReference type="HAMAP" id="MF_00500">
    <property type="entry name" value="Ribosomal_bS20"/>
    <property type="match status" value="1"/>
</dbReference>
<gene>
    <name evidence="7" type="primary">rpsT</name>
    <name evidence="8" type="ORF">ENV60_09210</name>
</gene>
<comment type="caution">
    <text evidence="8">The sequence shown here is derived from an EMBL/GenBank/DDBJ whole genome shotgun (WGS) entry which is preliminary data.</text>
</comment>
<evidence type="ECO:0000313" key="8">
    <source>
        <dbReference type="EMBL" id="HGV98455.1"/>
    </source>
</evidence>
<reference evidence="8" key="1">
    <citation type="journal article" date="2020" name="mSystems">
        <title>Genome- and Community-Level Interaction Insights into Carbon Utilization and Element Cycling Functions of Hydrothermarchaeota in Hydrothermal Sediment.</title>
        <authorList>
            <person name="Zhou Z."/>
            <person name="Liu Y."/>
            <person name="Xu W."/>
            <person name="Pan J."/>
            <person name="Luo Z.H."/>
            <person name="Li M."/>
        </authorList>
    </citation>
    <scope>NUCLEOTIDE SEQUENCE [LARGE SCALE GENOMIC DNA]</scope>
    <source>
        <strain evidence="8">SpSt-774</strain>
    </source>
</reference>
<dbReference type="InterPro" id="IPR036510">
    <property type="entry name" value="Ribosomal_bS20_sf"/>
</dbReference>
<evidence type="ECO:0000256" key="4">
    <source>
        <dbReference type="ARBA" id="ARBA00022980"/>
    </source>
</evidence>
<protein>
    <recommendedName>
        <fullName evidence="6 7">Small ribosomal subunit protein bS20</fullName>
    </recommendedName>
</protein>
<sequence length="88" mass="10281">MPIKKRSRSVLKNIRKSRRRYLANLEKKRKLKSAIKSIRKAKSKEAALKIYPEVQAIIDKSVQDGIIKKNTAARYKSRLMRFINTRPG</sequence>
<dbReference type="EMBL" id="DTGZ01000174">
    <property type="protein sequence ID" value="HGV98455.1"/>
    <property type="molecule type" value="Genomic_DNA"/>
</dbReference>
<dbReference type="Gene3D" id="1.20.58.110">
    <property type="entry name" value="Ribosomal protein S20"/>
    <property type="match status" value="1"/>
</dbReference>
<accession>A0A7C4XG13</accession>
<proteinExistence type="inferred from homology"/>